<feature type="compositionally biased region" description="Polar residues" evidence="5">
    <location>
        <begin position="135"/>
        <end position="151"/>
    </location>
</feature>
<dbReference type="PANTHER" id="PTHR14742:SF0">
    <property type="entry name" value="RIBONUCLEASE P PROTEIN SUBUNIT P21"/>
    <property type="match status" value="1"/>
</dbReference>
<evidence type="ECO:0000256" key="5">
    <source>
        <dbReference type="SAM" id="MobiDB-lite"/>
    </source>
</evidence>
<keyword evidence="2" id="KW-0479">Metal-binding</keyword>
<feature type="region of interest" description="Disordered" evidence="5">
    <location>
        <begin position="128"/>
        <end position="166"/>
    </location>
</feature>
<gene>
    <name evidence="6" type="ORF">MCHLO_14990</name>
</gene>
<evidence type="ECO:0000313" key="7">
    <source>
        <dbReference type="Proteomes" id="UP000815677"/>
    </source>
</evidence>
<accession>A0ABQ0M5M4</accession>
<reference evidence="6" key="1">
    <citation type="submission" date="2014-09" db="EMBL/GenBank/DDBJ databases">
        <title>Genome sequence of the luminous mushroom Mycena chlorophos for searching fungal bioluminescence genes.</title>
        <authorList>
            <person name="Tanaka Y."/>
            <person name="Kasuga D."/>
            <person name="Oba Y."/>
            <person name="Hase S."/>
            <person name="Sato K."/>
            <person name="Oba Y."/>
            <person name="Sakakibara Y."/>
        </authorList>
    </citation>
    <scope>NUCLEOTIDE SEQUENCE</scope>
</reference>
<dbReference type="Proteomes" id="UP000815677">
    <property type="component" value="Unassembled WGS sequence"/>
</dbReference>
<keyword evidence="1" id="KW-0819">tRNA processing</keyword>
<keyword evidence="7" id="KW-1185">Reference proteome</keyword>
<comment type="similarity">
    <text evidence="4">Belongs to the eukaryotic/archaeal RNase P protein component 4 family.</text>
</comment>
<dbReference type="EMBL" id="DF849740">
    <property type="protein sequence ID" value="GAT58577.1"/>
    <property type="molecule type" value="Genomic_DNA"/>
</dbReference>
<dbReference type="PANTHER" id="PTHR14742">
    <property type="entry name" value="RIBONUCLEASE P SUBUNIT P21"/>
    <property type="match status" value="1"/>
</dbReference>
<dbReference type="Gene3D" id="6.20.50.20">
    <property type="match status" value="1"/>
</dbReference>
<evidence type="ECO:0000256" key="2">
    <source>
        <dbReference type="ARBA" id="ARBA00022723"/>
    </source>
</evidence>
<name>A0ABQ0M5M4_MYCCL</name>
<evidence type="ECO:0000256" key="3">
    <source>
        <dbReference type="ARBA" id="ARBA00022833"/>
    </source>
</evidence>
<evidence type="ECO:0000256" key="1">
    <source>
        <dbReference type="ARBA" id="ARBA00022694"/>
    </source>
</evidence>
<dbReference type="Pfam" id="PF04032">
    <property type="entry name" value="Rpr2"/>
    <property type="match status" value="1"/>
</dbReference>
<proteinExistence type="inferred from homology"/>
<dbReference type="InterPro" id="IPR007175">
    <property type="entry name" value="Rpr2/Snm1/Rpp21"/>
</dbReference>
<keyword evidence="3" id="KW-0862">Zinc</keyword>
<sequence>MAKKNKDEIPNPQTVVNRDIMQRLNFMYQASVYLGTVLPVPPTPAPTKRAKRVRKMNVHDLSKVYAGSMKTVSNKTMIKMDPAVKRTLCSGCNLVLVPGSTASVRVKSSKEHGHVMFYRCAACDSTRRIPAPPTLRSQPATAGPSSSSEMQIDSPPPPKHARRPPHFARDGHIVFRGIEQLVPDPERGDGIYIT</sequence>
<evidence type="ECO:0008006" key="8">
    <source>
        <dbReference type="Google" id="ProtNLM"/>
    </source>
</evidence>
<evidence type="ECO:0000256" key="4">
    <source>
        <dbReference type="ARBA" id="ARBA00038402"/>
    </source>
</evidence>
<evidence type="ECO:0000313" key="6">
    <source>
        <dbReference type="EMBL" id="GAT58577.1"/>
    </source>
</evidence>
<organism evidence="6 7">
    <name type="scientific">Mycena chlorophos</name>
    <name type="common">Agaric fungus</name>
    <name type="synonym">Agaricus chlorophos</name>
    <dbReference type="NCBI Taxonomy" id="658473"/>
    <lineage>
        <taxon>Eukaryota</taxon>
        <taxon>Fungi</taxon>
        <taxon>Dikarya</taxon>
        <taxon>Basidiomycota</taxon>
        <taxon>Agaricomycotina</taxon>
        <taxon>Agaricomycetes</taxon>
        <taxon>Agaricomycetidae</taxon>
        <taxon>Agaricales</taxon>
        <taxon>Marasmiineae</taxon>
        <taxon>Mycenaceae</taxon>
        <taxon>Mycena</taxon>
    </lineage>
</organism>
<protein>
    <recommendedName>
        <fullName evidence="8">Rpr2-domain-containing protein</fullName>
    </recommendedName>
</protein>